<dbReference type="EnsemblMetazoa" id="AARA011674-RA">
    <property type="protein sequence ID" value="AARA011674-PA"/>
    <property type="gene ID" value="AARA011674"/>
</dbReference>
<evidence type="ECO:0000313" key="2">
    <source>
        <dbReference type="Proteomes" id="UP000075840"/>
    </source>
</evidence>
<keyword evidence="2" id="KW-1185">Reference proteome</keyword>
<evidence type="ECO:0000313" key="1">
    <source>
        <dbReference type="EnsemblMetazoa" id="AARA011674-PA"/>
    </source>
</evidence>
<organism evidence="1 2">
    <name type="scientific">Anopheles arabiensis</name>
    <name type="common">Mosquito</name>
    <dbReference type="NCBI Taxonomy" id="7173"/>
    <lineage>
        <taxon>Eukaryota</taxon>
        <taxon>Metazoa</taxon>
        <taxon>Ecdysozoa</taxon>
        <taxon>Arthropoda</taxon>
        <taxon>Hexapoda</taxon>
        <taxon>Insecta</taxon>
        <taxon>Pterygota</taxon>
        <taxon>Neoptera</taxon>
        <taxon>Endopterygota</taxon>
        <taxon>Diptera</taxon>
        <taxon>Nematocera</taxon>
        <taxon>Culicoidea</taxon>
        <taxon>Culicidae</taxon>
        <taxon>Anophelinae</taxon>
        <taxon>Anopheles</taxon>
    </lineage>
</organism>
<dbReference type="Proteomes" id="UP000075840">
    <property type="component" value="Unassembled WGS sequence"/>
</dbReference>
<protein>
    <submittedName>
        <fullName evidence="1">Uncharacterized protein</fullName>
    </submittedName>
</protein>
<accession>A0A8W7MGV4</accession>
<proteinExistence type="predicted"/>
<name>A0A8W7MGV4_ANOAR</name>
<dbReference type="AlphaFoldDB" id="A0A8W7MGV4"/>
<dbReference type="GeneID" id="120906315"/>
<dbReference type="EMBL" id="APCN01004711">
    <property type="status" value="NOT_ANNOTATED_CDS"/>
    <property type="molecule type" value="Genomic_DNA"/>
</dbReference>
<dbReference type="KEGG" id="aara:120906315"/>
<reference evidence="1" key="1">
    <citation type="submission" date="2022-08" db="UniProtKB">
        <authorList>
            <consortium name="EnsemblMetazoa"/>
        </authorList>
    </citation>
    <scope>IDENTIFICATION</scope>
    <source>
        <strain evidence="1">Dongola</strain>
    </source>
</reference>
<dbReference type="RefSeq" id="XP_040173822.1">
    <property type="nucleotide sequence ID" value="XM_040317888.1"/>
</dbReference>
<sequence>MLYKGINMKLEDFICNCFWMVNDSSARPHAKAVWQWGDERRFIRLEKVVSTGPPVINLYGFLVYRLYPMVYRYDVVWDSKTRNPKLLFNIFDCEGNQLKMQSVCSLLGIKYNIDADDDDSLDVELHPILNKPYYCLPRKLLAQPNGQWMHIKNPILRYLLKYTSFINLTQEELLELSDESPYIE</sequence>